<evidence type="ECO:0000259" key="3">
    <source>
        <dbReference type="Pfam" id="PF01551"/>
    </source>
</evidence>
<dbReference type="Pfam" id="PF01551">
    <property type="entry name" value="Peptidase_M23"/>
    <property type="match status" value="1"/>
</dbReference>
<dbReference type="FunFam" id="2.70.70.10:FF:000006">
    <property type="entry name" value="M23 family peptidase"/>
    <property type="match status" value="1"/>
</dbReference>
<protein>
    <submittedName>
        <fullName evidence="4">Peptidase M23-like protein</fullName>
    </submittedName>
</protein>
<dbReference type="AlphaFoldDB" id="A0A4R6Y8H1"/>
<comment type="caution">
    <text evidence="4">The sequence shown here is derived from an EMBL/GenBank/DDBJ whole genome shotgun (WGS) entry which is preliminary data.</text>
</comment>
<evidence type="ECO:0000256" key="2">
    <source>
        <dbReference type="SAM" id="Phobius"/>
    </source>
</evidence>
<dbReference type="CDD" id="cd12797">
    <property type="entry name" value="M23_peptidase"/>
    <property type="match status" value="1"/>
</dbReference>
<keyword evidence="1" id="KW-0732">Signal</keyword>
<keyword evidence="2" id="KW-1133">Transmembrane helix</keyword>
<name>A0A4R6Y8H1_9BURK</name>
<evidence type="ECO:0000256" key="1">
    <source>
        <dbReference type="ARBA" id="ARBA00022729"/>
    </source>
</evidence>
<dbReference type="Proteomes" id="UP000294480">
    <property type="component" value="Unassembled WGS sequence"/>
</dbReference>
<dbReference type="PANTHER" id="PTHR21666:SF289">
    <property type="entry name" value="L-ALA--D-GLU ENDOPEPTIDASE"/>
    <property type="match status" value="1"/>
</dbReference>
<organism evidence="4 5">
    <name type="scientific">Hydromonas duriensis</name>
    <dbReference type="NCBI Taxonomy" id="1527608"/>
    <lineage>
        <taxon>Bacteria</taxon>
        <taxon>Pseudomonadati</taxon>
        <taxon>Pseudomonadota</taxon>
        <taxon>Betaproteobacteria</taxon>
        <taxon>Burkholderiales</taxon>
        <taxon>Burkholderiaceae</taxon>
        <taxon>Hydromonas</taxon>
    </lineage>
</organism>
<keyword evidence="5" id="KW-1185">Reference proteome</keyword>
<keyword evidence="2" id="KW-0812">Transmembrane</keyword>
<dbReference type="EMBL" id="SNZE01000008">
    <property type="protein sequence ID" value="TDR31696.1"/>
    <property type="molecule type" value="Genomic_DNA"/>
</dbReference>
<dbReference type="GO" id="GO:0004222">
    <property type="term" value="F:metalloendopeptidase activity"/>
    <property type="evidence" value="ECO:0007669"/>
    <property type="project" value="TreeGrafter"/>
</dbReference>
<sequence length="302" mass="33082">MIETQSLPLKTQMKKTKYATIMVVSDEQRTETFRVNTWLLRHSKQALLTLAAICIGLLVGLVALTTLHLKTASNNQELQGKVKALEDHNSVEAAAKINELKKTEKTILQLQEYLNERGANNPTPKTQENSATDPQPLGGAYHPIAGEIPFTSRYNQNAISLLEKIRNTPIGVPHDGYLTSRFGSRANPFSNQGEEFHPGLDFKAPYGDPIHATADGKVVFAGVMNGYGNVVRIAHSSGYETLFAHMSVIRVTLGQSIKAGDTVGEVGSTGRSTGPHLHYEVRLNNQPLDPEQFLTINTAQNN</sequence>
<dbReference type="InterPro" id="IPR016047">
    <property type="entry name" value="M23ase_b-sheet_dom"/>
</dbReference>
<dbReference type="Gene3D" id="2.70.70.10">
    <property type="entry name" value="Glucose Permease (Domain IIA)"/>
    <property type="match status" value="1"/>
</dbReference>
<proteinExistence type="predicted"/>
<gene>
    <name evidence="4" type="ORF">DFR44_10879</name>
</gene>
<evidence type="ECO:0000313" key="5">
    <source>
        <dbReference type="Proteomes" id="UP000294480"/>
    </source>
</evidence>
<dbReference type="SUPFAM" id="SSF51261">
    <property type="entry name" value="Duplicated hybrid motif"/>
    <property type="match status" value="1"/>
</dbReference>
<keyword evidence="2" id="KW-0472">Membrane</keyword>
<reference evidence="4 5" key="1">
    <citation type="submission" date="2019-03" db="EMBL/GenBank/DDBJ databases">
        <title>Genomic Encyclopedia of Type Strains, Phase IV (KMG-IV): sequencing the most valuable type-strain genomes for metagenomic binning, comparative biology and taxonomic classification.</title>
        <authorList>
            <person name="Goeker M."/>
        </authorList>
    </citation>
    <scope>NUCLEOTIDE SEQUENCE [LARGE SCALE GENOMIC DNA]</scope>
    <source>
        <strain evidence="4 5">DSM 102852</strain>
    </source>
</reference>
<dbReference type="InterPro" id="IPR050570">
    <property type="entry name" value="Cell_wall_metabolism_enzyme"/>
</dbReference>
<evidence type="ECO:0000313" key="4">
    <source>
        <dbReference type="EMBL" id="TDR31696.1"/>
    </source>
</evidence>
<dbReference type="PANTHER" id="PTHR21666">
    <property type="entry name" value="PEPTIDASE-RELATED"/>
    <property type="match status" value="1"/>
</dbReference>
<feature type="domain" description="M23ase beta-sheet core" evidence="3">
    <location>
        <begin position="196"/>
        <end position="290"/>
    </location>
</feature>
<feature type="transmembrane region" description="Helical" evidence="2">
    <location>
        <begin position="46"/>
        <end position="69"/>
    </location>
</feature>
<accession>A0A4R6Y8H1</accession>
<dbReference type="OrthoDB" id="9815245at2"/>
<dbReference type="InterPro" id="IPR011055">
    <property type="entry name" value="Dup_hybrid_motif"/>
</dbReference>